<accession>A0A7C1B8D6</accession>
<comment type="caution">
    <text evidence="1">The sequence shown here is derived from an EMBL/GenBank/DDBJ whole genome shotgun (WGS) entry which is preliminary data.</text>
</comment>
<protein>
    <submittedName>
        <fullName evidence="1">Uncharacterized protein</fullName>
    </submittedName>
</protein>
<sequence length="79" mass="9340">MARKSSDRRPPFSLEVKIMDEDGKKIFHWKPAHHNLAAGIERMNEFLRSKLGVDMKVEGGGDDKMEEYIKRWFGDYRKK</sequence>
<dbReference type="EMBL" id="DQZR01000025">
    <property type="protein sequence ID" value="HDM35741.1"/>
    <property type="molecule type" value="Genomic_DNA"/>
</dbReference>
<evidence type="ECO:0000313" key="1">
    <source>
        <dbReference type="EMBL" id="HDM35741.1"/>
    </source>
</evidence>
<dbReference type="Proteomes" id="UP000885863">
    <property type="component" value="Unassembled WGS sequence"/>
</dbReference>
<dbReference type="AlphaFoldDB" id="A0A7C1B8D6"/>
<organism evidence="1">
    <name type="scientific">Candidatus Syntropharchaeum butanivorans</name>
    <dbReference type="NCBI Taxonomy" id="1839936"/>
    <lineage>
        <taxon>Archaea</taxon>
        <taxon>Methanobacteriati</taxon>
        <taxon>Methanobacteriota</taxon>
        <taxon>Stenosarchaea group</taxon>
        <taxon>Methanomicrobia</taxon>
        <taxon>Methanosarcinales</taxon>
        <taxon>ANME-2 cluster</taxon>
        <taxon>Candidatus Syntropharchaeum</taxon>
    </lineage>
</organism>
<gene>
    <name evidence="1" type="ORF">ENG09_00610</name>
</gene>
<reference evidence="1" key="1">
    <citation type="journal article" date="2020" name="mSystems">
        <title>Genome- and Community-Level Interaction Insights into Carbon Utilization and Element Cycling Functions of Hydrothermarchaeota in Hydrothermal Sediment.</title>
        <authorList>
            <person name="Zhou Z."/>
            <person name="Liu Y."/>
            <person name="Xu W."/>
            <person name="Pan J."/>
            <person name="Luo Z.H."/>
            <person name="Li M."/>
        </authorList>
    </citation>
    <scope>NUCLEOTIDE SEQUENCE [LARGE SCALE GENOMIC DNA]</scope>
    <source>
        <strain evidence="1">HyVt-185</strain>
    </source>
</reference>
<name>A0A7C1B8D6_9EURY</name>
<proteinExistence type="predicted"/>